<feature type="transmembrane region" description="Helical" evidence="5">
    <location>
        <begin position="388"/>
        <end position="416"/>
    </location>
</feature>
<keyword evidence="4 5" id="KW-0472">Membrane</keyword>
<feature type="transmembrane region" description="Helical" evidence="5">
    <location>
        <begin position="58"/>
        <end position="90"/>
    </location>
</feature>
<dbReference type="Pfam" id="PF01740">
    <property type="entry name" value="STAS"/>
    <property type="match status" value="1"/>
</dbReference>
<comment type="subcellular location">
    <subcellularLocation>
        <location evidence="1">Membrane</location>
        <topology evidence="1">Multi-pass membrane protein</topology>
    </subcellularLocation>
</comment>
<feature type="domain" description="STAS" evidence="6">
    <location>
        <begin position="452"/>
        <end position="554"/>
    </location>
</feature>
<dbReference type="CDD" id="cd07042">
    <property type="entry name" value="STAS_SulP_like_sulfate_transporter"/>
    <property type="match status" value="1"/>
</dbReference>
<dbReference type="RefSeq" id="WP_005783567.1">
    <property type="nucleotide sequence ID" value="NZ_JGCY01000408.1"/>
</dbReference>
<feature type="transmembrane region" description="Helical" evidence="5">
    <location>
        <begin position="127"/>
        <end position="146"/>
    </location>
</feature>
<feature type="transmembrane region" description="Helical" evidence="5">
    <location>
        <begin position="328"/>
        <end position="346"/>
    </location>
</feature>
<dbReference type="Gene3D" id="3.30.750.24">
    <property type="entry name" value="STAS domain"/>
    <property type="match status" value="1"/>
</dbReference>
<proteinExistence type="predicted"/>
<name>A0A015TNV2_BACFG</name>
<keyword evidence="3 5" id="KW-1133">Transmembrane helix</keyword>
<dbReference type="EMBL" id="JGCY01000408">
    <property type="protein sequence ID" value="EXY72351.1"/>
    <property type="molecule type" value="Genomic_DNA"/>
</dbReference>
<dbReference type="Pfam" id="PF00916">
    <property type="entry name" value="Sulfate_transp"/>
    <property type="match status" value="1"/>
</dbReference>
<evidence type="ECO:0000259" key="6">
    <source>
        <dbReference type="PROSITE" id="PS50801"/>
    </source>
</evidence>
<dbReference type="NCBIfam" id="TIGR00815">
    <property type="entry name" value="sulP"/>
    <property type="match status" value="1"/>
</dbReference>
<accession>A0A015TNV2</accession>
<evidence type="ECO:0000256" key="4">
    <source>
        <dbReference type="ARBA" id="ARBA00023136"/>
    </source>
</evidence>
<dbReference type="InterPro" id="IPR002645">
    <property type="entry name" value="STAS_dom"/>
</dbReference>
<reference evidence="7 8" key="1">
    <citation type="submission" date="2014-02" db="EMBL/GenBank/DDBJ databases">
        <authorList>
            <person name="Sears C."/>
            <person name="Carroll K."/>
            <person name="Sack B.R."/>
            <person name="Qadri F."/>
            <person name="Myers L.L."/>
            <person name="Chung G.-T."/>
            <person name="Escheverria P."/>
            <person name="Fraser C.M."/>
            <person name="Sadzewicz L."/>
            <person name="Shefchek K.A."/>
            <person name="Tallon L."/>
            <person name="Das S.P."/>
            <person name="Daugherty S."/>
            <person name="Mongodin E.F."/>
        </authorList>
    </citation>
    <scope>NUCLEOTIDE SEQUENCE [LARGE SCALE GENOMIC DNA]</scope>
    <source>
        <strain evidence="8">3988T(B)14</strain>
    </source>
</reference>
<dbReference type="Proteomes" id="UP000020529">
    <property type="component" value="Unassembled WGS sequence"/>
</dbReference>
<dbReference type="AlphaFoldDB" id="A0A015TNV2"/>
<evidence type="ECO:0000256" key="3">
    <source>
        <dbReference type="ARBA" id="ARBA00022989"/>
    </source>
</evidence>
<dbReference type="PANTHER" id="PTHR11814">
    <property type="entry name" value="SULFATE TRANSPORTER"/>
    <property type="match status" value="1"/>
</dbReference>
<feature type="transmembrane region" description="Helical" evidence="5">
    <location>
        <begin position="176"/>
        <end position="193"/>
    </location>
</feature>
<dbReference type="InterPro" id="IPR011547">
    <property type="entry name" value="SLC26A/SulP_dom"/>
</dbReference>
<comment type="caution">
    <text evidence="7">The sequence shown here is derived from an EMBL/GenBank/DDBJ whole genome shotgun (WGS) entry which is preliminary data.</text>
</comment>
<feature type="transmembrane region" description="Helical" evidence="5">
    <location>
        <begin position="351"/>
        <end position="368"/>
    </location>
</feature>
<dbReference type="PATRIC" id="fig|1339315.3.peg.4586"/>
<dbReference type="InterPro" id="IPR001902">
    <property type="entry name" value="SLC26A/SulP_fam"/>
</dbReference>
<evidence type="ECO:0000313" key="8">
    <source>
        <dbReference type="Proteomes" id="UP000020529"/>
    </source>
</evidence>
<evidence type="ECO:0000313" key="7">
    <source>
        <dbReference type="EMBL" id="EXY72351.1"/>
    </source>
</evidence>
<dbReference type="InterPro" id="IPR036513">
    <property type="entry name" value="STAS_dom_sf"/>
</dbReference>
<evidence type="ECO:0000256" key="2">
    <source>
        <dbReference type="ARBA" id="ARBA00022692"/>
    </source>
</evidence>
<dbReference type="GO" id="GO:0016020">
    <property type="term" value="C:membrane"/>
    <property type="evidence" value="ECO:0007669"/>
    <property type="project" value="UniProtKB-SubCell"/>
</dbReference>
<evidence type="ECO:0000256" key="1">
    <source>
        <dbReference type="ARBA" id="ARBA00004141"/>
    </source>
</evidence>
<dbReference type="PROSITE" id="PS50801">
    <property type="entry name" value="STAS"/>
    <property type="match status" value="1"/>
</dbReference>
<gene>
    <name evidence="7" type="ORF">M124_3957</name>
</gene>
<organism evidence="7 8">
    <name type="scientific">Bacteroides fragilis str. 3988T(B)14</name>
    <dbReference type="NCBI Taxonomy" id="1339315"/>
    <lineage>
        <taxon>Bacteria</taxon>
        <taxon>Pseudomonadati</taxon>
        <taxon>Bacteroidota</taxon>
        <taxon>Bacteroidia</taxon>
        <taxon>Bacteroidales</taxon>
        <taxon>Bacteroidaceae</taxon>
        <taxon>Bacteroides</taxon>
    </lineage>
</organism>
<feature type="transmembrane region" description="Helical" evidence="5">
    <location>
        <begin position="96"/>
        <end position="115"/>
    </location>
</feature>
<feature type="transmembrane region" description="Helical" evidence="5">
    <location>
        <begin position="205"/>
        <end position="224"/>
    </location>
</feature>
<dbReference type="GO" id="GO:0055085">
    <property type="term" value="P:transmembrane transport"/>
    <property type="evidence" value="ECO:0007669"/>
    <property type="project" value="InterPro"/>
</dbReference>
<feature type="transmembrane region" description="Helical" evidence="5">
    <location>
        <begin position="26"/>
        <end position="46"/>
    </location>
</feature>
<dbReference type="SUPFAM" id="SSF52091">
    <property type="entry name" value="SpoIIaa-like"/>
    <property type="match status" value="1"/>
</dbReference>
<keyword evidence="2 5" id="KW-0812">Transmembrane</keyword>
<protein>
    <submittedName>
        <fullName evidence="7">Sulfate permease family protein</fullName>
    </submittedName>
</protein>
<evidence type="ECO:0000256" key="5">
    <source>
        <dbReference type="SAM" id="Phobius"/>
    </source>
</evidence>
<sequence>MKVLDFKPRLFSTLKNYSKETFMSDLMAGIIVGIVALPLAIAFGIASGVSPEKGIITAIIAGFIISLLGGSKVQIGGPTGAFIVIIYGIIQQYGEAGLIVATLMAGILLILLGVFKLGAIIKFIPYPIIVGFTSGIAVTIFTTQIADIFGLNFGGEKVPGDFIGKWMIYFRHFDTVNWWNAVVSILSIIIIAITPRFSKKIPGSLIAIIVVTIGVYVLKTYAGIDSIDTIGDRFTIKSELPEAAIPTLNWEAIKDLFPVAITIAVLGAIESLLSATVADGVTGDKHDSNTELIAQGTANLITPLFGGIPATGAIARTMTNINNGGKTPVAGIIHAIVLLLILLFLMPLAQYIPMACLAGVLVIVSYNMSEWRTFKALLKNPKSDVTVLLITFFLTIIFDLTIAIEVGLVIACILFMRRVMETTEISVIKDEIDPNDELDIAVCEEHLIIPAGVEVYEINGPYFFGIATKFEETMAQLGDRPKVRIIRMRKVPFIDSTGIHNLTSLCKMSQKEKITIVLSGVNEKVHKTLEKSGFYELLGKQNICPNINVALDRAKEIIN</sequence>